<dbReference type="Proteomes" id="UP000070497">
    <property type="component" value="Unassembled WGS sequence"/>
</dbReference>
<dbReference type="AlphaFoldDB" id="A0A139P6L7"/>
<dbReference type="EMBL" id="LQRI01000085">
    <property type="protein sequence ID" value="KXT83514.1"/>
    <property type="molecule type" value="Genomic_DNA"/>
</dbReference>
<evidence type="ECO:0000313" key="2">
    <source>
        <dbReference type="Proteomes" id="UP000070497"/>
    </source>
</evidence>
<gene>
    <name evidence="1" type="ORF">SORDD14_00452</name>
</gene>
<evidence type="ECO:0000313" key="1">
    <source>
        <dbReference type="EMBL" id="KXT83514.1"/>
    </source>
</evidence>
<dbReference type="PATRIC" id="fig|1303.77.peg.519"/>
<protein>
    <submittedName>
        <fullName evidence="1">Uncharacterized protein</fullName>
    </submittedName>
</protein>
<proteinExistence type="predicted"/>
<dbReference type="RefSeq" id="WP_061417847.1">
    <property type="nucleotide sequence ID" value="NZ_KQ969337.1"/>
</dbReference>
<comment type="caution">
    <text evidence="1">The sequence shown here is derived from an EMBL/GenBank/DDBJ whole genome shotgun (WGS) entry which is preliminary data.</text>
</comment>
<organism evidence="1 2">
    <name type="scientific">Streptococcus oralis</name>
    <dbReference type="NCBI Taxonomy" id="1303"/>
    <lineage>
        <taxon>Bacteria</taxon>
        <taxon>Bacillati</taxon>
        <taxon>Bacillota</taxon>
        <taxon>Bacilli</taxon>
        <taxon>Lactobacillales</taxon>
        <taxon>Streptococcaceae</taxon>
        <taxon>Streptococcus</taxon>
    </lineage>
</organism>
<reference evidence="1 2" key="1">
    <citation type="submission" date="2016-01" db="EMBL/GenBank/DDBJ databases">
        <title>Highly variable Streptococcus oralis are common among viridans streptococci isolated from primates.</title>
        <authorList>
            <person name="Denapaite D."/>
            <person name="Rieger M."/>
            <person name="Koendgen S."/>
            <person name="Brueckner R."/>
            <person name="Ochigava I."/>
            <person name="Kappeler P."/>
            <person name="Maetz-Rensing K."/>
            <person name="Leendertz F."/>
            <person name="Hakenbeck R."/>
        </authorList>
    </citation>
    <scope>NUCLEOTIDE SEQUENCE [LARGE SCALE GENOMIC DNA]</scope>
    <source>
        <strain evidence="1 2">DD14</strain>
    </source>
</reference>
<accession>A0A139P6L7</accession>
<sequence>MDQVSLLKMYAVRLAQRLGDNQKCLEFTASRDTGYGIETMTAEVSEYGKIVRVIYSYEGCHANKKLPKRNYASVSVQVEECYSFDFARGVAYTYFPDIEKLLEQL</sequence>
<name>A0A139P6L7_STROR</name>